<sequence>MIIFNVLERTISLTIRNGDKCAISLTAEMKCVTIKQFVKVVEILTILDHNIDTVIVTSESQQPIDEFVTDLQHSEYADIHPRVGHLAWLYFSKQSRYDFAMSILSSVQLQMFAKYYIVTHESNWCRNIWYLSSNLYCNPYIKYTKQWWEKQRQLYLHNNNNSYVDIEWNTVSKNLQSKSGVQKMCVSLVSELSKNSIVMIWNQDLAKKYLSEMEKGILNQSYFYGTNDALVNDWTQFCDRGETKGCYTSICRSDFLKSNLTKRQSFLS</sequence>
<name>X6MGD5_RETFI</name>
<dbReference type="EMBL" id="ASPP01021708">
    <property type="protein sequence ID" value="ETO12115.1"/>
    <property type="molecule type" value="Genomic_DNA"/>
</dbReference>
<reference evidence="1 2" key="1">
    <citation type="journal article" date="2013" name="Curr. Biol.">
        <title>The Genome of the Foraminiferan Reticulomyxa filosa.</title>
        <authorList>
            <person name="Glockner G."/>
            <person name="Hulsmann N."/>
            <person name="Schleicher M."/>
            <person name="Noegel A.A."/>
            <person name="Eichinger L."/>
            <person name="Gallinger C."/>
            <person name="Pawlowski J."/>
            <person name="Sierra R."/>
            <person name="Euteneuer U."/>
            <person name="Pillet L."/>
            <person name="Moustafa A."/>
            <person name="Platzer M."/>
            <person name="Groth M."/>
            <person name="Szafranski K."/>
            <person name="Schliwa M."/>
        </authorList>
    </citation>
    <scope>NUCLEOTIDE SEQUENCE [LARGE SCALE GENOMIC DNA]</scope>
</reference>
<evidence type="ECO:0000313" key="2">
    <source>
        <dbReference type="Proteomes" id="UP000023152"/>
    </source>
</evidence>
<proteinExistence type="predicted"/>
<keyword evidence="2" id="KW-1185">Reference proteome</keyword>
<dbReference type="Proteomes" id="UP000023152">
    <property type="component" value="Unassembled WGS sequence"/>
</dbReference>
<protein>
    <submittedName>
        <fullName evidence="1">Uncharacterized protein</fullName>
    </submittedName>
</protein>
<evidence type="ECO:0000313" key="1">
    <source>
        <dbReference type="EMBL" id="ETO12115.1"/>
    </source>
</evidence>
<dbReference type="AlphaFoldDB" id="X6MGD5"/>
<comment type="caution">
    <text evidence="1">The sequence shown here is derived from an EMBL/GenBank/DDBJ whole genome shotgun (WGS) entry which is preliminary data.</text>
</comment>
<accession>X6MGD5</accession>
<gene>
    <name evidence="1" type="ORF">RFI_25260</name>
</gene>
<organism evidence="1 2">
    <name type="scientific">Reticulomyxa filosa</name>
    <dbReference type="NCBI Taxonomy" id="46433"/>
    <lineage>
        <taxon>Eukaryota</taxon>
        <taxon>Sar</taxon>
        <taxon>Rhizaria</taxon>
        <taxon>Retaria</taxon>
        <taxon>Foraminifera</taxon>
        <taxon>Monothalamids</taxon>
        <taxon>Reticulomyxidae</taxon>
        <taxon>Reticulomyxa</taxon>
    </lineage>
</organism>